<proteinExistence type="predicted"/>
<comment type="caution">
    <text evidence="1">The sequence shown here is derived from an EMBL/GenBank/DDBJ whole genome shotgun (WGS) entry which is preliminary data.</text>
</comment>
<evidence type="ECO:0000313" key="1">
    <source>
        <dbReference type="EMBL" id="EEG34981.1"/>
    </source>
</evidence>
<evidence type="ECO:0000313" key="2">
    <source>
        <dbReference type="Proteomes" id="UP000003174"/>
    </source>
</evidence>
<reference evidence="1 2" key="2">
    <citation type="submission" date="2009-02" db="EMBL/GenBank/DDBJ databases">
        <title>Draft genome sequence of Eubacterium hallii (DSM 3353).</title>
        <authorList>
            <person name="Sudarsanam P."/>
            <person name="Ley R."/>
            <person name="Guruge J."/>
            <person name="Turnbaugh P.J."/>
            <person name="Mahowald M."/>
            <person name="Liep D."/>
            <person name="Gordon J."/>
        </authorList>
    </citation>
    <scope>NUCLEOTIDE SEQUENCE [LARGE SCALE GENOMIC DNA]</scope>
    <source>
        <strain evidence="1 2">DSM 3353</strain>
    </source>
</reference>
<organism evidence="1 2">
    <name type="scientific">Anaerobutyricum hallii DSM 3353</name>
    <dbReference type="NCBI Taxonomy" id="411469"/>
    <lineage>
        <taxon>Bacteria</taxon>
        <taxon>Bacillati</taxon>
        <taxon>Bacillota</taxon>
        <taxon>Clostridia</taxon>
        <taxon>Lachnospirales</taxon>
        <taxon>Lachnospiraceae</taxon>
        <taxon>Anaerobutyricum</taxon>
    </lineage>
</organism>
<gene>
    <name evidence="1" type="ORF">EUBHAL_03176</name>
</gene>
<accession>C0F0F6</accession>
<protein>
    <submittedName>
        <fullName evidence="1">Uncharacterized protein</fullName>
    </submittedName>
</protein>
<dbReference type="Proteomes" id="UP000003174">
    <property type="component" value="Unassembled WGS sequence"/>
</dbReference>
<dbReference type="AlphaFoldDB" id="C0F0F6"/>
<dbReference type="EMBL" id="ACEP01000168">
    <property type="protein sequence ID" value="EEG34981.1"/>
    <property type="molecule type" value="Genomic_DNA"/>
</dbReference>
<name>C0F0F6_9FIRM</name>
<reference evidence="1 2" key="1">
    <citation type="submission" date="2009-01" db="EMBL/GenBank/DDBJ databases">
        <authorList>
            <person name="Fulton L."/>
            <person name="Clifton S."/>
            <person name="Fulton B."/>
            <person name="Xu J."/>
            <person name="Minx P."/>
            <person name="Pepin K.H."/>
            <person name="Johnson M."/>
            <person name="Bhonagiri V."/>
            <person name="Nash W.E."/>
            <person name="Mardis E.R."/>
            <person name="Wilson R.K."/>
        </authorList>
    </citation>
    <scope>NUCLEOTIDE SEQUENCE [LARGE SCALE GENOMIC DNA]</scope>
    <source>
        <strain evidence="1 2">DSM 3353</strain>
    </source>
</reference>
<sequence length="90" mass="10365">MIFYKFIIFWRILKSSKMNSDFPPTANAQPSKKAYSLYLWPRSKCWIRASRASIQHAATKVTNIGNKLSSKASTLLRKSESVFFCARFPV</sequence>